<dbReference type="Proteomes" id="UP000253529">
    <property type="component" value="Unassembled WGS sequence"/>
</dbReference>
<dbReference type="Pfam" id="PF09361">
    <property type="entry name" value="Phasin_2"/>
    <property type="match status" value="1"/>
</dbReference>
<evidence type="ECO:0000259" key="1">
    <source>
        <dbReference type="Pfam" id="PF09361"/>
    </source>
</evidence>
<gene>
    <name evidence="2" type="ORF">DFR50_15118</name>
</gene>
<feature type="domain" description="Phasin" evidence="1">
    <location>
        <begin position="74"/>
        <end position="156"/>
    </location>
</feature>
<dbReference type="EMBL" id="QNRK01000051">
    <property type="protein sequence ID" value="RBP02542.1"/>
    <property type="molecule type" value="Genomic_DNA"/>
</dbReference>
<evidence type="ECO:0000313" key="3">
    <source>
        <dbReference type="Proteomes" id="UP000253529"/>
    </source>
</evidence>
<name>A0A366EJE6_9HYPH</name>
<organism evidence="2 3">
    <name type="scientific">Roseiarcus fermentans</name>
    <dbReference type="NCBI Taxonomy" id="1473586"/>
    <lineage>
        <taxon>Bacteria</taxon>
        <taxon>Pseudomonadati</taxon>
        <taxon>Pseudomonadota</taxon>
        <taxon>Alphaproteobacteria</taxon>
        <taxon>Hyphomicrobiales</taxon>
        <taxon>Roseiarcaceae</taxon>
        <taxon>Roseiarcus</taxon>
    </lineage>
</organism>
<reference evidence="2 3" key="1">
    <citation type="submission" date="2018-06" db="EMBL/GenBank/DDBJ databases">
        <title>Genomic Encyclopedia of Type Strains, Phase IV (KMG-IV): sequencing the most valuable type-strain genomes for metagenomic binning, comparative biology and taxonomic classification.</title>
        <authorList>
            <person name="Goeker M."/>
        </authorList>
    </citation>
    <scope>NUCLEOTIDE SEQUENCE [LARGE SCALE GENOMIC DNA]</scope>
    <source>
        <strain evidence="2 3">DSM 24875</strain>
    </source>
</reference>
<keyword evidence="3" id="KW-1185">Reference proteome</keyword>
<proteinExistence type="predicted"/>
<dbReference type="AlphaFoldDB" id="A0A366EJE6"/>
<dbReference type="RefSeq" id="WP_113893392.1">
    <property type="nucleotide sequence ID" value="NZ_QNRK01000051.1"/>
</dbReference>
<accession>A0A366EJE6</accession>
<sequence length="160" mass="16866">MAQEVDNAANATEQAANVVAETAKAGEAAGERAAKAGKRYAVETAKAGGQAGRVGERFVADTAERIESASRTYGGAVEAVFKAVQDYNAKLLQIFQSNAEANLRLGQTLMQARSPADFVETMGRAMRDGVELVAGQAKDLAAIRRDAARRVMEAMTTSGR</sequence>
<comment type="caution">
    <text evidence="2">The sequence shown here is derived from an EMBL/GenBank/DDBJ whole genome shotgun (WGS) entry which is preliminary data.</text>
</comment>
<dbReference type="InterPro" id="IPR018968">
    <property type="entry name" value="Phasin"/>
</dbReference>
<evidence type="ECO:0000313" key="2">
    <source>
        <dbReference type="EMBL" id="RBP02542.1"/>
    </source>
</evidence>
<protein>
    <submittedName>
        <fullName evidence="2">Phasin protein</fullName>
    </submittedName>
</protein>